<organism evidence="2 3">
    <name type="scientific">Staphylococcus equorum</name>
    <dbReference type="NCBI Taxonomy" id="246432"/>
    <lineage>
        <taxon>Bacteria</taxon>
        <taxon>Bacillati</taxon>
        <taxon>Bacillota</taxon>
        <taxon>Bacilli</taxon>
        <taxon>Bacillales</taxon>
        <taxon>Staphylococcaceae</taxon>
        <taxon>Staphylococcus</taxon>
    </lineage>
</organism>
<protein>
    <recommendedName>
        <fullName evidence="1">SF4 helicase domain-containing protein</fullName>
    </recommendedName>
</protein>
<comment type="caution">
    <text evidence="2">The sequence shown here is derived from an EMBL/GenBank/DDBJ whole genome shotgun (WGS) entry which is preliminary data.</text>
</comment>
<reference evidence="2" key="1">
    <citation type="submission" date="2022-05" db="EMBL/GenBank/DDBJ databases">
        <title>Comparative genomics of Staphylococcus equorum isolates.</title>
        <authorList>
            <person name="Luelf R.H."/>
        </authorList>
    </citation>
    <scope>NUCLEOTIDE SEQUENCE</scope>
    <source>
        <strain evidence="2">TMW 2.2343</strain>
    </source>
</reference>
<name>A0A9X4LCR8_9STAP</name>
<feature type="domain" description="SF4 helicase" evidence="1">
    <location>
        <begin position="189"/>
        <end position="443"/>
    </location>
</feature>
<dbReference type="GO" id="GO:0006260">
    <property type="term" value="P:DNA replication"/>
    <property type="evidence" value="ECO:0007669"/>
    <property type="project" value="InterPro"/>
</dbReference>
<dbReference type="EMBL" id="JAMBPX010000011">
    <property type="protein sequence ID" value="MDG0860379.1"/>
    <property type="molecule type" value="Genomic_DNA"/>
</dbReference>
<dbReference type="PANTHER" id="PTHR30153:SF2">
    <property type="entry name" value="REPLICATIVE DNA HELICASE"/>
    <property type="match status" value="1"/>
</dbReference>
<dbReference type="PANTHER" id="PTHR30153">
    <property type="entry name" value="REPLICATIVE DNA HELICASE DNAB"/>
    <property type="match status" value="1"/>
</dbReference>
<sequence length="506" mass="58166">MNPLLLREPNVILTDLDFAQEFHKVTFSAINNLSLDSAETTKINEIDIDNYLSSYPHLYSIWEKHDGLTYIRDSIEHANPKTFTSNYTKLKKFSLLRHYVNNGIDISDVFDYQVVDIAEQEKNMRNLEKLTLQDILDHVTMKTIQIKEDFQLETEKKDFKAGDDLDTLLDELNTEPEFGYPFRNGYYNAIFRGMRRTKFMLRSAGTGGGKTRLALADICNVACDMIFDYKKGWISNGPSYSSLFISTEVEKRELQTTMLAFITGIDDQVIKDGKYTEPVRERLEKGIEILKRAPIHCVYIDDFSVSDIEMIIERYIIECGITEVAFDYIQMTPKLSRSMGQAFGSNLREDQILVQLSAALKLLANKYSVYITSSTQLNRNAKDAENRDTTALRGGSSTADKVDHGVMTFQAGKKDHDELKHILEQGFHERPNYSHWVYKNRSGLSNCIIWSSMNLGTMREIPLFVTDIDYNLIDINPVEIELKSKNEIQNLEDKEQSITEPQELTF</sequence>
<gene>
    <name evidence="2" type="ORF">M4L21_13680</name>
</gene>
<dbReference type="Gene3D" id="3.40.50.300">
    <property type="entry name" value="P-loop containing nucleotide triphosphate hydrolases"/>
    <property type="match status" value="1"/>
</dbReference>
<dbReference type="AlphaFoldDB" id="A0A9X4LCR8"/>
<evidence type="ECO:0000259" key="1">
    <source>
        <dbReference type="Pfam" id="PF03796"/>
    </source>
</evidence>
<dbReference type="RefSeq" id="WP_277595898.1">
    <property type="nucleotide sequence ID" value="NZ_JAMBPX010000011.1"/>
</dbReference>
<dbReference type="Pfam" id="PF03796">
    <property type="entry name" value="DnaB_C"/>
    <property type="match status" value="1"/>
</dbReference>
<dbReference type="GO" id="GO:0005829">
    <property type="term" value="C:cytosol"/>
    <property type="evidence" value="ECO:0007669"/>
    <property type="project" value="TreeGrafter"/>
</dbReference>
<dbReference type="GO" id="GO:0003678">
    <property type="term" value="F:DNA helicase activity"/>
    <property type="evidence" value="ECO:0007669"/>
    <property type="project" value="InterPro"/>
</dbReference>
<dbReference type="InterPro" id="IPR007694">
    <property type="entry name" value="DNA_helicase_DnaB-like_C"/>
</dbReference>
<dbReference type="Proteomes" id="UP001152302">
    <property type="component" value="Unassembled WGS sequence"/>
</dbReference>
<dbReference type="GO" id="GO:0005524">
    <property type="term" value="F:ATP binding"/>
    <property type="evidence" value="ECO:0007669"/>
    <property type="project" value="InterPro"/>
</dbReference>
<accession>A0A9X4LCR8</accession>
<proteinExistence type="predicted"/>
<evidence type="ECO:0000313" key="3">
    <source>
        <dbReference type="Proteomes" id="UP001152302"/>
    </source>
</evidence>
<dbReference type="Gene3D" id="1.10.860.10">
    <property type="entry name" value="DNAb Helicase, Chain A"/>
    <property type="match status" value="1"/>
</dbReference>
<dbReference type="InterPro" id="IPR027417">
    <property type="entry name" value="P-loop_NTPase"/>
</dbReference>
<dbReference type="SUPFAM" id="SSF52540">
    <property type="entry name" value="P-loop containing nucleoside triphosphate hydrolases"/>
    <property type="match status" value="1"/>
</dbReference>
<evidence type="ECO:0000313" key="2">
    <source>
        <dbReference type="EMBL" id="MDG0860379.1"/>
    </source>
</evidence>
<dbReference type="InterPro" id="IPR016136">
    <property type="entry name" value="DNA_helicase_N/primase_C"/>
</dbReference>